<feature type="coiled-coil region" evidence="1">
    <location>
        <begin position="56"/>
        <end position="83"/>
    </location>
</feature>
<name>A0A814E703_ADIRI</name>
<dbReference type="PANTHER" id="PTHR14286:SF2">
    <property type="entry name" value="CENTROSOMAL PROTEIN 15 KDA"/>
    <property type="match status" value="1"/>
</dbReference>
<proteinExistence type="predicted"/>
<evidence type="ECO:0000313" key="2">
    <source>
        <dbReference type="EMBL" id="CAF0962257.1"/>
    </source>
</evidence>
<dbReference type="InterPro" id="IPR028006">
    <property type="entry name" value="CEP15-like"/>
</dbReference>
<accession>A0A814E703</accession>
<protein>
    <submittedName>
        <fullName evidence="2">Uncharacterized protein</fullName>
    </submittedName>
</protein>
<reference evidence="2" key="1">
    <citation type="submission" date="2021-02" db="EMBL/GenBank/DDBJ databases">
        <authorList>
            <person name="Nowell W R."/>
        </authorList>
    </citation>
    <scope>NUCLEOTIDE SEQUENCE</scope>
</reference>
<sequence>MLRKFRPGNEYQAESTELDLKRTYIKHERQSLLDSSMIQLPQSLQQNNETLFLSTVEKARLRNENLLKSIKKLNHEIDAHLQQPDDNKFTTLKSNYWDMVNKLLPVWERELADYEKRKRQEHGDNIQDV</sequence>
<dbReference type="AlphaFoldDB" id="A0A814E703"/>
<dbReference type="EMBL" id="CAJNOJ010000050">
    <property type="protein sequence ID" value="CAF0962257.1"/>
    <property type="molecule type" value="Genomic_DNA"/>
</dbReference>
<dbReference type="Pfam" id="PF15134">
    <property type="entry name" value="CEP15-like"/>
    <property type="match status" value="1"/>
</dbReference>
<dbReference type="PANTHER" id="PTHR14286">
    <property type="entry name" value="GENE, 49355-RELATED"/>
    <property type="match status" value="1"/>
</dbReference>
<dbReference type="Proteomes" id="UP000663828">
    <property type="component" value="Unassembled WGS sequence"/>
</dbReference>
<organism evidence="2 5">
    <name type="scientific">Adineta ricciae</name>
    <name type="common">Rotifer</name>
    <dbReference type="NCBI Taxonomy" id="249248"/>
    <lineage>
        <taxon>Eukaryota</taxon>
        <taxon>Metazoa</taxon>
        <taxon>Spiralia</taxon>
        <taxon>Gnathifera</taxon>
        <taxon>Rotifera</taxon>
        <taxon>Eurotatoria</taxon>
        <taxon>Bdelloidea</taxon>
        <taxon>Adinetida</taxon>
        <taxon>Adinetidae</taxon>
        <taxon>Adineta</taxon>
    </lineage>
</organism>
<dbReference type="OrthoDB" id="9981787at2759"/>
<evidence type="ECO:0000313" key="3">
    <source>
        <dbReference type="EMBL" id="CAF1400565.1"/>
    </source>
</evidence>
<gene>
    <name evidence="2" type="ORF">EDS130_LOCUS12912</name>
    <name evidence="3" type="ORF">XAT740_LOCUS34113</name>
</gene>
<dbReference type="Proteomes" id="UP000663852">
    <property type="component" value="Unassembled WGS sequence"/>
</dbReference>
<evidence type="ECO:0000313" key="4">
    <source>
        <dbReference type="Proteomes" id="UP000663828"/>
    </source>
</evidence>
<evidence type="ECO:0000256" key="1">
    <source>
        <dbReference type="SAM" id="Coils"/>
    </source>
</evidence>
<keyword evidence="1" id="KW-0175">Coiled coil</keyword>
<dbReference type="EMBL" id="CAJNOR010003307">
    <property type="protein sequence ID" value="CAF1400565.1"/>
    <property type="molecule type" value="Genomic_DNA"/>
</dbReference>
<evidence type="ECO:0000313" key="5">
    <source>
        <dbReference type="Proteomes" id="UP000663852"/>
    </source>
</evidence>
<keyword evidence="4" id="KW-1185">Reference proteome</keyword>
<comment type="caution">
    <text evidence="2">The sequence shown here is derived from an EMBL/GenBank/DDBJ whole genome shotgun (WGS) entry which is preliminary data.</text>
</comment>